<gene>
    <name evidence="1" type="ORF">EP13_09595</name>
</gene>
<accession>A0A075P1S4</accession>
<organism evidence="1 2">
    <name type="scientific">Alteromonas australica</name>
    <dbReference type="NCBI Taxonomy" id="589873"/>
    <lineage>
        <taxon>Bacteria</taxon>
        <taxon>Pseudomonadati</taxon>
        <taxon>Pseudomonadota</taxon>
        <taxon>Gammaproteobacteria</taxon>
        <taxon>Alteromonadales</taxon>
        <taxon>Alteromonadaceae</taxon>
        <taxon>Alteromonas/Salinimonas group</taxon>
        <taxon>Alteromonas</taxon>
    </lineage>
</organism>
<name>A0A075P1S4_9ALTE</name>
<dbReference type="KEGG" id="aal:EP13_09595"/>
<evidence type="ECO:0000313" key="2">
    <source>
        <dbReference type="Proteomes" id="UP000056090"/>
    </source>
</evidence>
<protein>
    <submittedName>
        <fullName evidence="1">Uncharacterized protein</fullName>
    </submittedName>
</protein>
<dbReference type="EMBL" id="CP008849">
    <property type="protein sequence ID" value="AIF98910.1"/>
    <property type="molecule type" value="Genomic_DNA"/>
</dbReference>
<evidence type="ECO:0000313" key="1">
    <source>
        <dbReference type="EMBL" id="AIF98910.1"/>
    </source>
</evidence>
<dbReference type="Proteomes" id="UP000056090">
    <property type="component" value="Chromosome"/>
</dbReference>
<dbReference type="GeneID" id="78255158"/>
<keyword evidence="2" id="KW-1185">Reference proteome</keyword>
<dbReference type="RefSeq" id="WP_044057061.1">
    <property type="nucleotide sequence ID" value="NZ_CBCSKJ010000001.1"/>
</dbReference>
<dbReference type="AlphaFoldDB" id="A0A075P1S4"/>
<sequence>MHTYSFTNKLHIRHITDNKVTFKGSGEGKKESSLLAAFFFVLSGNSEFHTISRVLGAFSLIFITR</sequence>
<proteinExistence type="predicted"/>
<reference evidence="1 2" key="1">
    <citation type="submission" date="2014-06" db="EMBL/GenBank/DDBJ databases">
        <title>Genomes of Alteromonas australica, a world apart.</title>
        <authorList>
            <person name="Gonzaga A."/>
            <person name="Lopez-Perez M."/>
            <person name="Rodriguez-Valera F."/>
        </authorList>
    </citation>
    <scope>NUCLEOTIDE SEQUENCE [LARGE SCALE GENOMIC DNA]</scope>
    <source>
        <strain evidence="1 2">H 17</strain>
    </source>
</reference>